<keyword evidence="2" id="KW-1185">Reference proteome</keyword>
<gene>
    <name evidence="1" type="ORF">LOK49_LG09G01368</name>
</gene>
<evidence type="ECO:0000313" key="2">
    <source>
        <dbReference type="Proteomes" id="UP001060215"/>
    </source>
</evidence>
<comment type="caution">
    <text evidence="1">The sequence shown here is derived from an EMBL/GenBank/DDBJ whole genome shotgun (WGS) entry which is preliminary data.</text>
</comment>
<dbReference type="Proteomes" id="UP001060215">
    <property type="component" value="Chromosome 8"/>
</dbReference>
<sequence length="193" mass="21272">MSSCSRVQLTQGGDDEGHLGLCYTNKIQGAVVLGRSSCQLGGCKRNGSTPRLRSIPQSSTQLATRRQKKLPLKKTKIATRSIKKPVVDPSKLMYCSNIARVIKMVLEFNFGACHIKQLQKTPFWLMGKSIQTVQNKTDFVDDMGWVRDASARRVDVCISDRDTMVNDIVVPHGVDKVDCTVVLDDNCGVSNLG</sequence>
<name>A0ACC0GL09_9ERIC</name>
<dbReference type="EMBL" id="CM045765">
    <property type="protein sequence ID" value="KAI8001861.1"/>
    <property type="molecule type" value="Genomic_DNA"/>
</dbReference>
<evidence type="ECO:0000313" key="1">
    <source>
        <dbReference type="EMBL" id="KAI8001861.1"/>
    </source>
</evidence>
<reference evidence="1 2" key="1">
    <citation type="journal article" date="2022" name="Plant J.">
        <title>Chromosome-level genome of Camellia lanceoleosa provides a valuable resource for understanding genome evolution and self-incompatibility.</title>
        <authorList>
            <person name="Gong W."/>
            <person name="Xiao S."/>
            <person name="Wang L."/>
            <person name="Liao Z."/>
            <person name="Chang Y."/>
            <person name="Mo W."/>
            <person name="Hu G."/>
            <person name="Li W."/>
            <person name="Zhao G."/>
            <person name="Zhu H."/>
            <person name="Hu X."/>
            <person name="Ji K."/>
            <person name="Xiang X."/>
            <person name="Song Q."/>
            <person name="Yuan D."/>
            <person name="Jin S."/>
            <person name="Zhang L."/>
        </authorList>
    </citation>
    <scope>NUCLEOTIDE SEQUENCE [LARGE SCALE GENOMIC DNA]</scope>
    <source>
        <strain evidence="1">SQ_2022a</strain>
    </source>
</reference>
<protein>
    <submittedName>
        <fullName evidence="1">Uncharacterized protein</fullName>
    </submittedName>
</protein>
<accession>A0ACC0GL09</accession>
<proteinExistence type="predicted"/>
<organism evidence="1 2">
    <name type="scientific">Camellia lanceoleosa</name>
    <dbReference type="NCBI Taxonomy" id="1840588"/>
    <lineage>
        <taxon>Eukaryota</taxon>
        <taxon>Viridiplantae</taxon>
        <taxon>Streptophyta</taxon>
        <taxon>Embryophyta</taxon>
        <taxon>Tracheophyta</taxon>
        <taxon>Spermatophyta</taxon>
        <taxon>Magnoliopsida</taxon>
        <taxon>eudicotyledons</taxon>
        <taxon>Gunneridae</taxon>
        <taxon>Pentapetalae</taxon>
        <taxon>asterids</taxon>
        <taxon>Ericales</taxon>
        <taxon>Theaceae</taxon>
        <taxon>Camellia</taxon>
    </lineage>
</organism>